<accession>A0A412EKP7</accession>
<evidence type="ECO:0000313" key="1">
    <source>
        <dbReference type="EMBL" id="RGR44295.1"/>
    </source>
</evidence>
<dbReference type="EMBL" id="QRUH01000031">
    <property type="protein sequence ID" value="RGR44295.1"/>
    <property type="molecule type" value="Genomic_DNA"/>
</dbReference>
<comment type="caution">
    <text evidence="1">The sequence shown here is derived from an EMBL/GenBank/DDBJ whole genome shotgun (WGS) entry which is preliminary data.</text>
</comment>
<protein>
    <submittedName>
        <fullName evidence="1">Uncharacterized protein</fullName>
    </submittedName>
</protein>
<organism evidence="1 2">
    <name type="scientific">Blautia obeum</name>
    <dbReference type="NCBI Taxonomy" id="40520"/>
    <lineage>
        <taxon>Bacteria</taxon>
        <taxon>Bacillati</taxon>
        <taxon>Bacillota</taxon>
        <taxon>Clostridia</taxon>
        <taxon>Lachnospirales</taxon>
        <taxon>Lachnospiraceae</taxon>
        <taxon>Blautia</taxon>
    </lineage>
</organism>
<evidence type="ECO:0000313" key="2">
    <source>
        <dbReference type="Proteomes" id="UP000285839"/>
    </source>
</evidence>
<reference evidence="1 2" key="1">
    <citation type="submission" date="2018-08" db="EMBL/GenBank/DDBJ databases">
        <title>A genome reference for cultivated species of the human gut microbiota.</title>
        <authorList>
            <person name="Zou Y."/>
            <person name="Xue W."/>
            <person name="Luo G."/>
        </authorList>
    </citation>
    <scope>NUCLEOTIDE SEQUENCE [LARGE SCALE GENOMIC DNA]</scope>
    <source>
        <strain evidence="1 2">AF25-21</strain>
    </source>
</reference>
<dbReference type="RefSeq" id="WP_118031814.1">
    <property type="nucleotide sequence ID" value="NZ_QRUH01000031.1"/>
</dbReference>
<dbReference type="AlphaFoldDB" id="A0A412EKP7"/>
<gene>
    <name evidence="1" type="ORF">DWY46_19125</name>
</gene>
<proteinExistence type="predicted"/>
<name>A0A412EKP7_9FIRM</name>
<sequence length="71" mass="8562">MTGEERIKQLIEKGWKIVKDESTWCRYVKLEQEVPRKSRDPFGNFTGEDWMQTIHRQVTIFDDGDWEETRG</sequence>
<dbReference type="Proteomes" id="UP000285839">
    <property type="component" value="Unassembled WGS sequence"/>
</dbReference>